<comment type="similarity">
    <text evidence="2">Belongs to the CD225/Dispanin family.</text>
</comment>
<proteinExistence type="inferred from homology"/>
<dbReference type="OrthoDB" id="6116039at2759"/>
<gene>
    <name evidence="6" type="ORF">CGI_10024715</name>
</gene>
<keyword evidence="4" id="KW-1133">Transmembrane helix</keyword>
<dbReference type="AlphaFoldDB" id="K1RFL9"/>
<dbReference type="Pfam" id="PF04505">
    <property type="entry name" value="CD225"/>
    <property type="match status" value="1"/>
</dbReference>
<dbReference type="HOGENOM" id="CLU_1564630_0_0_1"/>
<evidence type="ECO:0000256" key="2">
    <source>
        <dbReference type="ARBA" id="ARBA00006843"/>
    </source>
</evidence>
<dbReference type="InterPro" id="IPR007593">
    <property type="entry name" value="CD225/Dispanin_fam"/>
</dbReference>
<protein>
    <submittedName>
        <fullName evidence="6">Uncharacterized protein</fullName>
    </submittedName>
</protein>
<evidence type="ECO:0000256" key="5">
    <source>
        <dbReference type="ARBA" id="ARBA00023136"/>
    </source>
</evidence>
<organism evidence="6">
    <name type="scientific">Magallana gigas</name>
    <name type="common">Pacific oyster</name>
    <name type="synonym">Crassostrea gigas</name>
    <dbReference type="NCBI Taxonomy" id="29159"/>
    <lineage>
        <taxon>Eukaryota</taxon>
        <taxon>Metazoa</taxon>
        <taxon>Spiralia</taxon>
        <taxon>Lophotrochozoa</taxon>
        <taxon>Mollusca</taxon>
        <taxon>Bivalvia</taxon>
        <taxon>Autobranchia</taxon>
        <taxon>Pteriomorphia</taxon>
        <taxon>Ostreida</taxon>
        <taxon>Ostreoidea</taxon>
        <taxon>Ostreidae</taxon>
        <taxon>Magallana</taxon>
    </lineage>
</organism>
<evidence type="ECO:0000256" key="3">
    <source>
        <dbReference type="ARBA" id="ARBA00022692"/>
    </source>
</evidence>
<comment type="subcellular location">
    <subcellularLocation>
        <location evidence="1">Membrane</location>
    </subcellularLocation>
</comment>
<dbReference type="EMBL" id="JH815993">
    <property type="protein sequence ID" value="EKC32926.1"/>
    <property type="molecule type" value="Genomic_DNA"/>
</dbReference>
<accession>K1RFL9</accession>
<reference evidence="6" key="1">
    <citation type="journal article" date="2012" name="Nature">
        <title>The oyster genome reveals stress adaptation and complexity of shell formation.</title>
        <authorList>
            <person name="Zhang G."/>
            <person name="Fang X."/>
            <person name="Guo X."/>
            <person name="Li L."/>
            <person name="Luo R."/>
            <person name="Xu F."/>
            <person name="Yang P."/>
            <person name="Zhang L."/>
            <person name="Wang X."/>
            <person name="Qi H."/>
            <person name="Xiong Z."/>
            <person name="Que H."/>
            <person name="Xie Y."/>
            <person name="Holland P.W."/>
            <person name="Paps J."/>
            <person name="Zhu Y."/>
            <person name="Wu F."/>
            <person name="Chen Y."/>
            <person name="Wang J."/>
            <person name="Peng C."/>
            <person name="Meng J."/>
            <person name="Yang L."/>
            <person name="Liu J."/>
            <person name="Wen B."/>
            <person name="Zhang N."/>
            <person name="Huang Z."/>
            <person name="Zhu Q."/>
            <person name="Feng Y."/>
            <person name="Mount A."/>
            <person name="Hedgecock D."/>
            <person name="Xu Z."/>
            <person name="Liu Y."/>
            <person name="Domazet-Loso T."/>
            <person name="Du Y."/>
            <person name="Sun X."/>
            <person name="Zhang S."/>
            <person name="Liu B."/>
            <person name="Cheng P."/>
            <person name="Jiang X."/>
            <person name="Li J."/>
            <person name="Fan D."/>
            <person name="Wang W."/>
            <person name="Fu W."/>
            <person name="Wang T."/>
            <person name="Wang B."/>
            <person name="Zhang J."/>
            <person name="Peng Z."/>
            <person name="Li Y."/>
            <person name="Li N."/>
            <person name="Wang J."/>
            <person name="Chen M."/>
            <person name="He Y."/>
            <person name="Tan F."/>
            <person name="Song X."/>
            <person name="Zheng Q."/>
            <person name="Huang R."/>
            <person name="Yang H."/>
            <person name="Du X."/>
            <person name="Chen L."/>
            <person name="Yang M."/>
            <person name="Gaffney P.M."/>
            <person name="Wang S."/>
            <person name="Luo L."/>
            <person name="She Z."/>
            <person name="Ming Y."/>
            <person name="Huang W."/>
            <person name="Zhang S."/>
            <person name="Huang B."/>
            <person name="Zhang Y."/>
            <person name="Qu T."/>
            <person name="Ni P."/>
            <person name="Miao G."/>
            <person name="Wang J."/>
            <person name="Wang Q."/>
            <person name="Steinberg C.E."/>
            <person name="Wang H."/>
            <person name="Li N."/>
            <person name="Qian L."/>
            <person name="Zhang G."/>
            <person name="Li Y."/>
            <person name="Yang H."/>
            <person name="Liu X."/>
            <person name="Wang J."/>
            <person name="Yin Y."/>
            <person name="Wang J."/>
        </authorList>
    </citation>
    <scope>NUCLEOTIDE SEQUENCE [LARGE SCALE GENOMIC DNA]</scope>
    <source>
        <strain evidence="6">05x7-T-G4-1.051#20</strain>
    </source>
</reference>
<evidence type="ECO:0000313" key="6">
    <source>
        <dbReference type="EMBL" id="EKC32926.1"/>
    </source>
</evidence>
<sequence length="175" mass="19660">MACTAKSDSVVIETEPLQLNEETPSDTKPNHEDAEQVELSLLIENQQASQSKNNAVKSYAIDPTYHNTSENPYRETTVTLPHMVKKVPEDDLTPRPWKTFNQILVLSYVSVVFCLCFGVFANREAWKAKLYNGKGLYGLAQKRARRAALVSYIAVGSGLFLIILFLILGLTNYEF</sequence>
<dbReference type="OMA" id="FANREAW"/>
<evidence type="ECO:0000256" key="4">
    <source>
        <dbReference type="ARBA" id="ARBA00022989"/>
    </source>
</evidence>
<keyword evidence="5" id="KW-0472">Membrane</keyword>
<dbReference type="GO" id="GO:0016020">
    <property type="term" value="C:membrane"/>
    <property type="evidence" value="ECO:0007669"/>
    <property type="project" value="UniProtKB-SubCell"/>
</dbReference>
<name>K1RFL9_MAGGI</name>
<dbReference type="InParanoid" id="K1RFL9"/>
<evidence type="ECO:0000256" key="1">
    <source>
        <dbReference type="ARBA" id="ARBA00004370"/>
    </source>
</evidence>
<keyword evidence="3" id="KW-0812">Transmembrane</keyword>